<dbReference type="OrthoDB" id="9763957at2"/>
<keyword evidence="2" id="KW-1003">Cell membrane</keyword>
<dbReference type="InterPro" id="IPR010619">
    <property type="entry name" value="ThrE-like_N"/>
</dbReference>
<evidence type="ECO:0000313" key="11">
    <source>
        <dbReference type="EMBL" id="ANH36853.1"/>
    </source>
</evidence>
<dbReference type="PANTHER" id="PTHR34390">
    <property type="entry name" value="UPF0442 PROTEIN YJJB-RELATED"/>
    <property type="match status" value="1"/>
</dbReference>
<comment type="similarity">
    <text evidence="6">Belongs to the ThrE exporter (TC 2.A.79) family.</text>
</comment>
<dbReference type="PATRIC" id="fig|1300347.3.peg.401"/>
<gene>
    <name evidence="11" type="primary">yjjP</name>
    <name evidence="11" type="ORF">I601_0401</name>
</gene>
<accession>A0A1A9GGW2</accession>
<feature type="domain" description="Threonine/serine exporter-like N-terminal" evidence="9">
    <location>
        <begin position="12"/>
        <end position="253"/>
    </location>
</feature>
<dbReference type="EMBL" id="CP015079">
    <property type="protein sequence ID" value="ANH36853.1"/>
    <property type="molecule type" value="Genomic_DNA"/>
</dbReference>
<reference evidence="11 12" key="1">
    <citation type="submission" date="2016-03" db="EMBL/GenBank/DDBJ databases">
        <title>Complete genome sequence of a soil Actinobacterium, Nocardioides dokdonensis FR1436.</title>
        <authorList>
            <person name="Kwon S.-K."/>
            <person name="Kim K."/>
            <person name="Kim J.F."/>
        </authorList>
    </citation>
    <scope>NUCLEOTIDE SEQUENCE [LARGE SCALE GENOMIC DNA]</scope>
    <source>
        <strain evidence="11 12">FR1436</strain>
    </source>
</reference>
<comment type="subcellular location">
    <subcellularLocation>
        <location evidence="1">Cell membrane</location>
        <topology evidence="1">Multi-pass membrane protein</topology>
    </subcellularLocation>
</comment>
<dbReference type="Proteomes" id="UP000077868">
    <property type="component" value="Chromosome"/>
</dbReference>
<evidence type="ECO:0000256" key="8">
    <source>
        <dbReference type="SAM" id="Phobius"/>
    </source>
</evidence>
<evidence type="ECO:0000256" key="1">
    <source>
        <dbReference type="ARBA" id="ARBA00004651"/>
    </source>
</evidence>
<feature type="transmembrane region" description="Helical" evidence="8">
    <location>
        <begin position="271"/>
        <end position="291"/>
    </location>
</feature>
<evidence type="ECO:0000259" key="9">
    <source>
        <dbReference type="Pfam" id="PF06738"/>
    </source>
</evidence>
<keyword evidence="3 8" id="KW-0812">Transmembrane</keyword>
<feature type="domain" description="Threonine/Serine exporter ThrE" evidence="10">
    <location>
        <begin position="279"/>
        <end position="405"/>
    </location>
</feature>
<dbReference type="RefSeq" id="WP_068105753.1">
    <property type="nucleotide sequence ID" value="NZ_CP015079.1"/>
</dbReference>
<dbReference type="GO" id="GO:0022857">
    <property type="term" value="F:transmembrane transporter activity"/>
    <property type="evidence" value="ECO:0007669"/>
    <property type="project" value="InterPro"/>
</dbReference>
<evidence type="ECO:0000256" key="4">
    <source>
        <dbReference type="ARBA" id="ARBA00022989"/>
    </source>
</evidence>
<feature type="transmembrane region" description="Helical" evidence="8">
    <location>
        <begin position="171"/>
        <end position="193"/>
    </location>
</feature>
<protein>
    <submittedName>
        <fullName evidence="11">Inner membrane protein YjjP</fullName>
    </submittedName>
</protein>
<evidence type="ECO:0000259" key="10">
    <source>
        <dbReference type="Pfam" id="PF12821"/>
    </source>
</evidence>
<dbReference type="Pfam" id="PF06738">
    <property type="entry name" value="ThrE"/>
    <property type="match status" value="1"/>
</dbReference>
<keyword evidence="4 8" id="KW-1133">Transmembrane helix</keyword>
<feature type="transmembrane region" description="Helical" evidence="8">
    <location>
        <begin position="350"/>
        <end position="370"/>
    </location>
</feature>
<dbReference type="AlphaFoldDB" id="A0A1A9GGW2"/>
<evidence type="ECO:0000256" key="3">
    <source>
        <dbReference type="ARBA" id="ARBA00022692"/>
    </source>
</evidence>
<evidence type="ECO:0000313" key="12">
    <source>
        <dbReference type="Proteomes" id="UP000077868"/>
    </source>
</evidence>
<feature type="transmembrane region" description="Helical" evidence="8">
    <location>
        <begin position="205"/>
        <end position="229"/>
    </location>
</feature>
<feature type="compositionally biased region" description="Acidic residues" evidence="7">
    <location>
        <begin position="453"/>
        <end position="463"/>
    </location>
</feature>
<sequence length="463" mass="48428">MLEPREANLTIDLCLRVGELLLSSGAGAADVTATMQGLSRELGMRHAEIDITFTSLAMSYQADPEEPALGASRQVNHRAIDYDHLTQVDHLVRRVLDGDLDVREARTELARIVSTGHDRRRSMITAGWGLMCGGVAIQLGGDLVVIALAIVSSVLIDRIQLRMQRRRMPSFYQQVVGGGVATLLALGVGATPLPVNVSLVVTANIIMLLAGIGFMGALQDALTGFYVTASARLLEAFLATAGIIAGVTGGLSVATVLGVRIPRLEPGVANLQTLGMLAVGSAIAAATFAYATYAPRRILAPIALVAGLAMLISRVIELADVGRAWSVGVAAVFVGLVSFTVAGRIRVPPLVVVVPAIVPMLPGLLIYRGLTLLSEGGSATSQGLLAMAGAISVALALASGVILGEYIAQPLKREAARVEARLSGPRLVGPVHAASSTRRRRRKRAEAAREAEAEAEVEADELG</sequence>
<feature type="transmembrane region" description="Helical" evidence="8">
    <location>
        <begin position="382"/>
        <end position="403"/>
    </location>
</feature>
<dbReference type="Pfam" id="PF12821">
    <property type="entry name" value="ThrE_2"/>
    <property type="match status" value="1"/>
</dbReference>
<feature type="transmembrane region" description="Helical" evidence="8">
    <location>
        <begin position="236"/>
        <end position="259"/>
    </location>
</feature>
<feature type="region of interest" description="Disordered" evidence="7">
    <location>
        <begin position="430"/>
        <end position="463"/>
    </location>
</feature>
<proteinExistence type="inferred from homology"/>
<feature type="transmembrane region" description="Helical" evidence="8">
    <location>
        <begin position="298"/>
        <end position="316"/>
    </location>
</feature>
<dbReference type="InterPro" id="IPR024528">
    <property type="entry name" value="ThrE_2"/>
</dbReference>
<keyword evidence="12" id="KW-1185">Reference proteome</keyword>
<evidence type="ECO:0000256" key="2">
    <source>
        <dbReference type="ARBA" id="ARBA00022475"/>
    </source>
</evidence>
<feature type="transmembrane region" description="Helical" evidence="8">
    <location>
        <begin position="322"/>
        <end position="343"/>
    </location>
</feature>
<dbReference type="KEGG" id="ndk:I601_0401"/>
<dbReference type="PANTHER" id="PTHR34390:SF2">
    <property type="entry name" value="SUCCINATE TRANSPORTER SUBUNIT YJJP-RELATED"/>
    <property type="match status" value="1"/>
</dbReference>
<feature type="transmembrane region" description="Helical" evidence="8">
    <location>
        <begin position="128"/>
        <end position="151"/>
    </location>
</feature>
<evidence type="ECO:0000256" key="5">
    <source>
        <dbReference type="ARBA" id="ARBA00023136"/>
    </source>
</evidence>
<dbReference type="STRING" id="1300347.I601_0401"/>
<dbReference type="GO" id="GO:0005886">
    <property type="term" value="C:plasma membrane"/>
    <property type="evidence" value="ECO:0007669"/>
    <property type="project" value="UniProtKB-SubCell"/>
</dbReference>
<evidence type="ECO:0000256" key="6">
    <source>
        <dbReference type="ARBA" id="ARBA00034125"/>
    </source>
</evidence>
<dbReference type="GO" id="GO:0015744">
    <property type="term" value="P:succinate transport"/>
    <property type="evidence" value="ECO:0007669"/>
    <property type="project" value="TreeGrafter"/>
</dbReference>
<name>A0A1A9GGW2_9ACTN</name>
<evidence type="ECO:0000256" key="7">
    <source>
        <dbReference type="SAM" id="MobiDB-lite"/>
    </source>
</evidence>
<dbReference type="InterPro" id="IPR050539">
    <property type="entry name" value="ThrE_Dicarb/AminoAcid_Exp"/>
</dbReference>
<keyword evidence="5 8" id="KW-0472">Membrane</keyword>
<organism evidence="11 12">
    <name type="scientific">Nocardioides dokdonensis FR1436</name>
    <dbReference type="NCBI Taxonomy" id="1300347"/>
    <lineage>
        <taxon>Bacteria</taxon>
        <taxon>Bacillati</taxon>
        <taxon>Actinomycetota</taxon>
        <taxon>Actinomycetes</taxon>
        <taxon>Propionibacteriales</taxon>
        <taxon>Nocardioidaceae</taxon>
        <taxon>Nocardioides</taxon>
    </lineage>
</organism>